<dbReference type="SUPFAM" id="SSF56112">
    <property type="entry name" value="Protein kinase-like (PK-like)"/>
    <property type="match status" value="1"/>
</dbReference>
<reference evidence="4" key="1">
    <citation type="journal article" date="2007" name="PLoS ONE">
        <title>The first genome sequence of an elite grapevine cultivar (Pinot noir Vitis vinifera L.): coping with a highly heterozygous genome.</title>
        <authorList>
            <person name="Velasco R."/>
            <person name="Zharkikh A."/>
            <person name="Troggio M."/>
            <person name="Cartwright D.A."/>
            <person name="Cestaro A."/>
            <person name="Pruss D."/>
            <person name="Pindo M."/>
            <person name="FitzGerald L.M."/>
            <person name="Vezzulli S."/>
            <person name="Reid J."/>
            <person name="Malacarne G."/>
            <person name="Iliev D."/>
            <person name="Coppola G."/>
            <person name="Wardell B."/>
            <person name="Micheletti D."/>
            <person name="Macalma T."/>
            <person name="Facci M."/>
            <person name="Mitchell J.T."/>
            <person name="Perazzolli M."/>
            <person name="Eldredge G."/>
            <person name="Gatto P."/>
            <person name="Oyzerski R."/>
            <person name="Moretto M."/>
            <person name="Gutin N."/>
            <person name="Stefanini M."/>
            <person name="Chen Y."/>
            <person name="Segala C."/>
            <person name="Davenport C."/>
            <person name="Dematte L."/>
            <person name="Mraz A."/>
            <person name="Battilana J."/>
            <person name="Stormo K."/>
            <person name="Costa F."/>
            <person name="Tao Q."/>
            <person name="Si-Ammour A."/>
            <person name="Harkins T."/>
            <person name="Lackey A."/>
            <person name="Perbost C."/>
            <person name="Taillon B."/>
            <person name="Stella A."/>
            <person name="Solovyev V."/>
            <person name="Fawcett J.A."/>
            <person name="Sterck L."/>
            <person name="Vandepoele K."/>
            <person name="Grando S.M."/>
            <person name="Toppo S."/>
            <person name="Moser C."/>
            <person name="Lanchbury J."/>
            <person name="Bogden R."/>
            <person name="Skolnick M."/>
            <person name="Sgaramella V."/>
            <person name="Bhatnagar S.K."/>
            <person name="Fontana P."/>
            <person name="Gutin A."/>
            <person name="Van de Peer Y."/>
            <person name="Salamini F."/>
            <person name="Viola R."/>
        </authorList>
    </citation>
    <scope>NUCLEOTIDE SEQUENCE</scope>
</reference>
<protein>
    <recommendedName>
        <fullName evidence="3">Protein kinase domain-containing protein</fullName>
    </recommendedName>
</protein>
<dbReference type="AlphaFoldDB" id="A5BHK7"/>
<accession>A5BHK7</accession>
<evidence type="ECO:0000259" key="3">
    <source>
        <dbReference type="PROSITE" id="PS50011"/>
    </source>
</evidence>
<dbReference type="PANTHER" id="PTHR24055">
    <property type="entry name" value="MITOGEN-ACTIVATED PROTEIN KINASE"/>
    <property type="match status" value="1"/>
</dbReference>
<dbReference type="GO" id="GO:0004672">
    <property type="term" value="F:protein kinase activity"/>
    <property type="evidence" value="ECO:0007669"/>
    <property type="project" value="InterPro"/>
</dbReference>
<keyword evidence="2" id="KW-0067">ATP-binding</keyword>
<dbReference type="Gene3D" id="3.30.200.20">
    <property type="entry name" value="Phosphorylase Kinase, domain 1"/>
    <property type="match status" value="1"/>
</dbReference>
<organism evidence="4">
    <name type="scientific">Vitis vinifera</name>
    <name type="common">Grape</name>
    <dbReference type="NCBI Taxonomy" id="29760"/>
    <lineage>
        <taxon>Eukaryota</taxon>
        <taxon>Viridiplantae</taxon>
        <taxon>Streptophyta</taxon>
        <taxon>Embryophyta</taxon>
        <taxon>Tracheophyta</taxon>
        <taxon>Spermatophyta</taxon>
        <taxon>Magnoliopsida</taxon>
        <taxon>eudicotyledons</taxon>
        <taxon>Gunneridae</taxon>
        <taxon>Pentapetalae</taxon>
        <taxon>rosids</taxon>
        <taxon>Vitales</taxon>
        <taxon>Vitaceae</taxon>
        <taxon>Viteae</taxon>
        <taxon>Vitis</taxon>
    </lineage>
</organism>
<dbReference type="ExpressionAtlas" id="A5BHK7">
    <property type="expression patterns" value="baseline"/>
</dbReference>
<dbReference type="Pfam" id="PF00069">
    <property type="entry name" value="Pkinase"/>
    <property type="match status" value="1"/>
</dbReference>
<dbReference type="PROSITE" id="PS50011">
    <property type="entry name" value="PROTEIN_KINASE_DOM"/>
    <property type="match status" value="1"/>
</dbReference>
<dbReference type="InterPro" id="IPR000719">
    <property type="entry name" value="Prot_kinase_dom"/>
</dbReference>
<dbReference type="GO" id="GO:0005524">
    <property type="term" value="F:ATP binding"/>
    <property type="evidence" value="ECO:0007669"/>
    <property type="project" value="UniProtKB-KW"/>
</dbReference>
<name>A5BHK7_VITVI</name>
<evidence type="ECO:0000256" key="1">
    <source>
        <dbReference type="ARBA" id="ARBA00022741"/>
    </source>
</evidence>
<dbReference type="EMBL" id="AM459779">
    <property type="protein sequence ID" value="CAN63518.1"/>
    <property type="molecule type" value="Genomic_DNA"/>
</dbReference>
<dbReference type="Gene3D" id="1.10.510.10">
    <property type="entry name" value="Transferase(Phosphotransferase) domain 1"/>
    <property type="match status" value="1"/>
</dbReference>
<dbReference type="InterPro" id="IPR050117">
    <property type="entry name" value="MAPK"/>
</dbReference>
<proteinExistence type="predicted"/>
<evidence type="ECO:0000313" key="4">
    <source>
        <dbReference type="EMBL" id="CAN63518.1"/>
    </source>
</evidence>
<keyword evidence="1" id="KW-0547">Nucleotide-binding</keyword>
<gene>
    <name evidence="4" type="ORF">VITISV_017846</name>
</gene>
<evidence type="ECO:0000256" key="2">
    <source>
        <dbReference type="ARBA" id="ARBA00022840"/>
    </source>
</evidence>
<sequence>MGIEPTNANLYVVTWKSWYNKKVCNTMPRIDWCNPLRRQTKNIKGSWKLKMLMSHEHKKLWRSQTFLVGFNGKATHAVGQLILEVIAREPQDMSGINPKFFMLADTRSHMSSTSNVVQHFDHWRLIDLEEENFTTSVRRGLKLCIDRGTTCKVGEILFYISTMAAKGGKDIIGDSGHHHENRSTLRTMFEFGAIPTYFYVCDSVPLLLHSSKSPNEDPWILIRRACQKQNSSQNMEREKVAIKKINDVFEHVSDATRILREIKLLRLLQHPNIVEIKHIMLPPSRRESRDIYVVFELIEYDFHPVIKANDDLTPEHYQFFSCTSFFGV</sequence>
<dbReference type="InterPro" id="IPR011009">
    <property type="entry name" value="Kinase-like_dom_sf"/>
</dbReference>
<feature type="domain" description="Protein kinase" evidence="3">
    <location>
        <begin position="208"/>
        <end position="328"/>
    </location>
</feature>